<dbReference type="InterPro" id="IPR035069">
    <property type="entry name" value="TTHA1013/TTHA0281-like"/>
</dbReference>
<dbReference type="Pfam" id="PF08972">
    <property type="entry name" value="DUF1902"/>
    <property type="match status" value="1"/>
</dbReference>
<proteinExistence type="predicted"/>
<dbReference type="EMBL" id="JAUSVP010000002">
    <property type="protein sequence ID" value="MDQ0446515.1"/>
    <property type="molecule type" value="Genomic_DNA"/>
</dbReference>
<protein>
    <submittedName>
        <fullName evidence="2">RNase H-like HicB family nuclease</fullName>
    </submittedName>
</protein>
<dbReference type="Gene3D" id="3.30.2390.10">
    <property type="entry name" value="TTHA1013-like"/>
    <property type="match status" value="1"/>
</dbReference>
<sequence>MSFTVKVSHDQEAGVWFVHESDIPGLHAEAATLDDLIAVIEDVTPDLVGAPESSAGDAAGIPVCIQHIALAKRARAA</sequence>
<dbReference type="RefSeq" id="WP_238201143.1">
    <property type="nucleotide sequence ID" value="NZ_BPQE01000002.1"/>
</dbReference>
<gene>
    <name evidence="2" type="ORF">QO012_001004</name>
</gene>
<dbReference type="InterPro" id="IPR015066">
    <property type="entry name" value="DUF1902"/>
</dbReference>
<reference evidence="2 3" key="1">
    <citation type="submission" date="2023-07" db="EMBL/GenBank/DDBJ databases">
        <title>Genomic Encyclopedia of Type Strains, Phase IV (KMG-IV): sequencing the most valuable type-strain genomes for metagenomic binning, comparative biology and taxonomic classification.</title>
        <authorList>
            <person name="Goeker M."/>
        </authorList>
    </citation>
    <scope>NUCLEOTIDE SEQUENCE [LARGE SCALE GENOMIC DNA]</scope>
    <source>
        <strain evidence="2 3">DSM 19013</strain>
    </source>
</reference>
<feature type="domain" description="DUF1902" evidence="1">
    <location>
        <begin position="3"/>
        <end position="49"/>
    </location>
</feature>
<dbReference type="SUPFAM" id="SSF143100">
    <property type="entry name" value="TTHA1013/TTHA0281-like"/>
    <property type="match status" value="1"/>
</dbReference>
<evidence type="ECO:0000259" key="1">
    <source>
        <dbReference type="Pfam" id="PF08972"/>
    </source>
</evidence>
<evidence type="ECO:0000313" key="3">
    <source>
        <dbReference type="Proteomes" id="UP001231124"/>
    </source>
</evidence>
<comment type="caution">
    <text evidence="2">The sequence shown here is derived from an EMBL/GenBank/DDBJ whole genome shotgun (WGS) entry which is preliminary data.</text>
</comment>
<evidence type="ECO:0000313" key="2">
    <source>
        <dbReference type="EMBL" id="MDQ0446515.1"/>
    </source>
</evidence>
<name>A0ABU0HXU0_9HYPH</name>
<organism evidence="2 3">
    <name type="scientific">Methylobacterium aerolatum</name>
    <dbReference type="NCBI Taxonomy" id="418708"/>
    <lineage>
        <taxon>Bacteria</taxon>
        <taxon>Pseudomonadati</taxon>
        <taxon>Pseudomonadota</taxon>
        <taxon>Alphaproteobacteria</taxon>
        <taxon>Hyphomicrobiales</taxon>
        <taxon>Methylobacteriaceae</taxon>
        <taxon>Methylobacterium</taxon>
    </lineage>
</organism>
<accession>A0ABU0HXU0</accession>
<dbReference type="Proteomes" id="UP001231124">
    <property type="component" value="Unassembled WGS sequence"/>
</dbReference>
<keyword evidence="3" id="KW-1185">Reference proteome</keyword>